<gene>
    <name evidence="1" type="ORF">GXM_05130</name>
</gene>
<evidence type="ECO:0000313" key="2">
    <source>
        <dbReference type="Proteomes" id="UP000326678"/>
    </source>
</evidence>
<organism evidence="1 2">
    <name type="scientific">Nostoc sphaeroides CCNUC1</name>
    <dbReference type="NCBI Taxonomy" id="2653204"/>
    <lineage>
        <taxon>Bacteria</taxon>
        <taxon>Bacillati</taxon>
        <taxon>Cyanobacteriota</taxon>
        <taxon>Cyanophyceae</taxon>
        <taxon>Nostocales</taxon>
        <taxon>Nostocaceae</taxon>
        <taxon>Nostoc</taxon>
    </lineage>
</organism>
<accession>A0A5P8W4H1</accession>
<dbReference type="KEGG" id="nsh:GXM_05130"/>
<dbReference type="AlphaFoldDB" id="A0A5P8W4H1"/>
<dbReference type="EMBL" id="CP045226">
    <property type="protein sequence ID" value="QFS47638.1"/>
    <property type="molecule type" value="Genomic_DNA"/>
</dbReference>
<dbReference type="Proteomes" id="UP000326678">
    <property type="component" value="Chromosome Gxm1"/>
</dbReference>
<keyword evidence="2" id="KW-1185">Reference proteome</keyword>
<name>A0A5P8W4H1_9NOSO</name>
<sequence>MDIARREGFTLRYGYADFSRYVGKPTKNLTPSKLPDTLSGKIQSLSP</sequence>
<reference evidence="1 2" key="1">
    <citation type="submission" date="2019-10" db="EMBL/GenBank/DDBJ databases">
        <title>Genomic and transcriptomic insights into the perfect genentic adaptation of a filamentous nitrogen-fixing cyanobacterium to rice fields.</title>
        <authorList>
            <person name="Chen Z."/>
        </authorList>
    </citation>
    <scope>NUCLEOTIDE SEQUENCE [LARGE SCALE GENOMIC DNA]</scope>
    <source>
        <strain evidence="1">CCNUC1</strain>
    </source>
</reference>
<evidence type="ECO:0000313" key="1">
    <source>
        <dbReference type="EMBL" id="QFS47638.1"/>
    </source>
</evidence>
<protein>
    <submittedName>
        <fullName evidence="1">Uncharacterized protein</fullName>
    </submittedName>
</protein>
<proteinExistence type="predicted"/>